<evidence type="ECO:0000313" key="3">
    <source>
        <dbReference type="EMBL" id="KAF2857801.1"/>
    </source>
</evidence>
<gene>
    <name evidence="3" type="ORF">K470DRAFT_272993</name>
</gene>
<protein>
    <submittedName>
        <fullName evidence="3">Uncharacterized protein</fullName>
    </submittedName>
</protein>
<proteinExistence type="predicted"/>
<dbReference type="PANTHER" id="PTHR39472:SF1">
    <property type="entry name" value="EXPRESSED PROTEIN"/>
    <property type="match status" value="1"/>
</dbReference>
<dbReference type="AlphaFoldDB" id="A0A6A7BRD5"/>
<accession>A0A6A7BRD5</accession>
<reference evidence="3" key="1">
    <citation type="journal article" date="2020" name="Stud. Mycol.">
        <title>101 Dothideomycetes genomes: a test case for predicting lifestyles and emergence of pathogens.</title>
        <authorList>
            <person name="Haridas S."/>
            <person name="Albert R."/>
            <person name="Binder M."/>
            <person name="Bloem J."/>
            <person name="Labutti K."/>
            <person name="Salamov A."/>
            <person name="Andreopoulos B."/>
            <person name="Baker S."/>
            <person name="Barry K."/>
            <person name="Bills G."/>
            <person name="Bluhm B."/>
            <person name="Cannon C."/>
            <person name="Castanera R."/>
            <person name="Culley D."/>
            <person name="Daum C."/>
            <person name="Ezra D."/>
            <person name="Gonzalez J."/>
            <person name="Henrissat B."/>
            <person name="Kuo A."/>
            <person name="Liang C."/>
            <person name="Lipzen A."/>
            <person name="Lutzoni F."/>
            <person name="Magnuson J."/>
            <person name="Mondo S."/>
            <person name="Nolan M."/>
            <person name="Ohm R."/>
            <person name="Pangilinan J."/>
            <person name="Park H.-J."/>
            <person name="Ramirez L."/>
            <person name="Alfaro M."/>
            <person name="Sun H."/>
            <person name="Tritt A."/>
            <person name="Yoshinaga Y."/>
            <person name="Zwiers L.-H."/>
            <person name="Turgeon B."/>
            <person name="Goodwin S."/>
            <person name="Spatafora J."/>
            <person name="Crous P."/>
            <person name="Grigoriev I."/>
        </authorList>
    </citation>
    <scope>NUCLEOTIDE SEQUENCE</scope>
    <source>
        <strain evidence="3">CBS 480.64</strain>
    </source>
</reference>
<evidence type="ECO:0000256" key="1">
    <source>
        <dbReference type="SAM" id="Coils"/>
    </source>
</evidence>
<organism evidence="3 4">
    <name type="scientific">Piedraia hortae CBS 480.64</name>
    <dbReference type="NCBI Taxonomy" id="1314780"/>
    <lineage>
        <taxon>Eukaryota</taxon>
        <taxon>Fungi</taxon>
        <taxon>Dikarya</taxon>
        <taxon>Ascomycota</taxon>
        <taxon>Pezizomycotina</taxon>
        <taxon>Dothideomycetes</taxon>
        <taxon>Dothideomycetidae</taxon>
        <taxon>Capnodiales</taxon>
        <taxon>Piedraiaceae</taxon>
        <taxon>Piedraia</taxon>
    </lineage>
</organism>
<keyword evidence="1" id="KW-0175">Coiled coil</keyword>
<evidence type="ECO:0000256" key="2">
    <source>
        <dbReference type="SAM" id="MobiDB-lite"/>
    </source>
</evidence>
<feature type="compositionally biased region" description="Acidic residues" evidence="2">
    <location>
        <begin position="200"/>
        <end position="209"/>
    </location>
</feature>
<sequence>MAQDGAANNQGYIGVNNGALPPAGHHSDMQLMLRRMEELSDQLQQNREQWAELQNGISRVEGNGGMTFRDNLQPEEPSLAHLSTCNCSFDHETYRKALQQYEEALGEIGQRIRKYCFDQQNHMIAMQQHYSTLLTQSRRETMEAQLIQQTWQASLQRMSERLRTAFAAHEEQRRPWLGKIQALKAENYTLRKLAGLDPVSDSEGEDENKEEEKDRVVNSQGIHDARSEDAGPEDQPTATEHK</sequence>
<evidence type="ECO:0000313" key="4">
    <source>
        <dbReference type="Proteomes" id="UP000799421"/>
    </source>
</evidence>
<feature type="region of interest" description="Disordered" evidence="2">
    <location>
        <begin position="195"/>
        <end position="242"/>
    </location>
</feature>
<dbReference type="OrthoDB" id="21214at2759"/>
<dbReference type="PANTHER" id="PTHR39472">
    <property type="entry name" value="EXPRESSED PROTEIN"/>
    <property type="match status" value="1"/>
</dbReference>
<name>A0A6A7BRD5_9PEZI</name>
<dbReference type="Proteomes" id="UP000799421">
    <property type="component" value="Unassembled WGS sequence"/>
</dbReference>
<feature type="coiled-coil region" evidence="1">
    <location>
        <begin position="26"/>
        <end position="56"/>
    </location>
</feature>
<dbReference type="EMBL" id="MU006027">
    <property type="protein sequence ID" value="KAF2857801.1"/>
    <property type="molecule type" value="Genomic_DNA"/>
</dbReference>
<keyword evidence="4" id="KW-1185">Reference proteome</keyword>